<evidence type="ECO:0000313" key="2">
    <source>
        <dbReference type="EMBL" id="CAH9142592.1"/>
    </source>
</evidence>
<name>A0AAV0G3P3_9ASTE</name>
<sequence>MFIHLSIFVVKRLVLTGDRYLNQHFPPPLLRDTILGDKLFHPEGLNSVLLQRRESGLSTVHVKSPNGCMLKLNGVRHIPGLRRNLLSIGQLDEEGYAVTFGNRNWKITKGALLVAKGKKEGTLYM</sequence>
<keyword evidence="3" id="KW-1185">Reference proteome</keyword>
<dbReference type="EMBL" id="CAMAPF010001043">
    <property type="protein sequence ID" value="CAH9142592.1"/>
    <property type="molecule type" value="Genomic_DNA"/>
</dbReference>
<dbReference type="Proteomes" id="UP001152523">
    <property type="component" value="Unassembled WGS sequence"/>
</dbReference>
<evidence type="ECO:0000259" key="1">
    <source>
        <dbReference type="Pfam" id="PF22936"/>
    </source>
</evidence>
<dbReference type="Pfam" id="PF22936">
    <property type="entry name" value="Pol_BBD"/>
    <property type="match status" value="1"/>
</dbReference>
<dbReference type="AlphaFoldDB" id="A0AAV0G3P3"/>
<dbReference type="InterPro" id="IPR054722">
    <property type="entry name" value="PolX-like_BBD"/>
</dbReference>
<accession>A0AAV0G3P3</accession>
<gene>
    <name evidence="2" type="ORF">CEPIT_LOCUS40018</name>
</gene>
<comment type="caution">
    <text evidence="2">The sequence shown here is derived from an EMBL/GenBank/DDBJ whole genome shotgun (WGS) entry which is preliminary data.</text>
</comment>
<protein>
    <recommendedName>
        <fullName evidence="1">Retrovirus-related Pol polyprotein from transposon TNT 1-94-like beta-barrel domain-containing protein</fullName>
    </recommendedName>
</protein>
<organism evidence="2 3">
    <name type="scientific">Cuscuta epithymum</name>
    <dbReference type="NCBI Taxonomy" id="186058"/>
    <lineage>
        <taxon>Eukaryota</taxon>
        <taxon>Viridiplantae</taxon>
        <taxon>Streptophyta</taxon>
        <taxon>Embryophyta</taxon>
        <taxon>Tracheophyta</taxon>
        <taxon>Spermatophyta</taxon>
        <taxon>Magnoliopsida</taxon>
        <taxon>eudicotyledons</taxon>
        <taxon>Gunneridae</taxon>
        <taxon>Pentapetalae</taxon>
        <taxon>asterids</taxon>
        <taxon>lamiids</taxon>
        <taxon>Solanales</taxon>
        <taxon>Convolvulaceae</taxon>
        <taxon>Cuscuteae</taxon>
        <taxon>Cuscuta</taxon>
        <taxon>Cuscuta subgen. Cuscuta</taxon>
    </lineage>
</organism>
<feature type="domain" description="Retrovirus-related Pol polyprotein from transposon TNT 1-94-like beta-barrel" evidence="1">
    <location>
        <begin position="56"/>
        <end position="96"/>
    </location>
</feature>
<reference evidence="2" key="1">
    <citation type="submission" date="2022-07" db="EMBL/GenBank/DDBJ databases">
        <authorList>
            <person name="Macas J."/>
            <person name="Novak P."/>
            <person name="Neumann P."/>
        </authorList>
    </citation>
    <scope>NUCLEOTIDE SEQUENCE</scope>
</reference>
<proteinExistence type="predicted"/>
<evidence type="ECO:0000313" key="3">
    <source>
        <dbReference type="Proteomes" id="UP001152523"/>
    </source>
</evidence>